<dbReference type="KEGG" id="hhl:Halha_0316"/>
<gene>
    <name evidence="1" type="ordered locus">Halha_0316</name>
</gene>
<sequence>MSKSFSIQDLTNFFNLQYDELQNHLQQFTGQNKNLVHQQNEEYFVTEVGFEHLQKSLEESIQITDHNLLEFIICKKIEEFSLSKDNNFIFQYTKRTKLEQQRDYKKLENLPTTVQNKYSDFGEKILTWLQSEYVSSKLTKLIIDRLPEIKPQDNQINLRITLYKGNHPSDINLKITNNTTSLQQIDTQQLKDNLKMIPELNHYLKNSEIKINHELLLNLQQILNKIKRKRTVQQMFKWLVGLNPYYLIIPEPETVIADFTKLELPTSLKVTYQQEKLIANFNNNCNLVAKIISNDNQPQLIIDFQNLPNQINLLSF</sequence>
<name>L0K725_HALHC</name>
<dbReference type="AlphaFoldDB" id="L0K725"/>
<dbReference type="OrthoDB" id="9845665at2"/>
<evidence type="ECO:0000313" key="1">
    <source>
        <dbReference type="EMBL" id="AGB40325.1"/>
    </source>
</evidence>
<evidence type="ECO:0000313" key="2">
    <source>
        <dbReference type="Proteomes" id="UP000010880"/>
    </source>
</evidence>
<accession>L0K725</accession>
<dbReference type="STRING" id="748449.Halha_0316"/>
<protein>
    <submittedName>
        <fullName evidence="1">Uncharacterized protein</fullName>
    </submittedName>
</protein>
<proteinExistence type="predicted"/>
<dbReference type="EMBL" id="CP003359">
    <property type="protein sequence ID" value="AGB40325.1"/>
    <property type="molecule type" value="Genomic_DNA"/>
</dbReference>
<reference evidence="2" key="1">
    <citation type="submission" date="2012-02" db="EMBL/GenBank/DDBJ databases">
        <title>The complete genome of Halobacteroides halobius DSM 5150.</title>
        <authorList>
            <person name="Lucas S."/>
            <person name="Copeland A."/>
            <person name="Lapidus A."/>
            <person name="Glavina del Rio T."/>
            <person name="Dalin E."/>
            <person name="Tice H."/>
            <person name="Bruce D."/>
            <person name="Goodwin L."/>
            <person name="Pitluck S."/>
            <person name="Peters L."/>
            <person name="Mikhailova N."/>
            <person name="Gu W."/>
            <person name="Kyrpides N."/>
            <person name="Mavromatis K."/>
            <person name="Ivanova N."/>
            <person name="Brettin T."/>
            <person name="Detter J.C."/>
            <person name="Han C."/>
            <person name="Larimer F."/>
            <person name="Land M."/>
            <person name="Hauser L."/>
            <person name="Markowitz V."/>
            <person name="Cheng J.-F."/>
            <person name="Hugenholtz P."/>
            <person name="Woyke T."/>
            <person name="Wu D."/>
            <person name="Tindall B."/>
            <person name="Pomrenke H."/>
            <person name="Brambilla E."/>
            <person name="Klenk H.-P."/>
            <person name="Eisen J.A."/>
        </authorList>
    </citation>
    <scope>NUCLEOTIDE SEQUENCE [LARGE SCALE GENOMIC DNA]</scope>
    <source>
        <strain evidence="2">ATCC 35273 / DSM 5150 / MD-1</strain>
    </source>
</reference>
<dbReference type="Proteomes" id="UP000010880">
    <property type="component" value="Chromosome"/>
</dbReference>
<organism evidence="1 2">
    <name type="scientific">Halobacteroides halobius (strain ATCC 35273 / DSM 5150 / MD-1)</name>
    <dbReference type="NCBI Taxonomy" id="748449"/>
    <lineage>
        <taxon>Bacteria</taxon>
        <taxon>Bacillati</taxon>
        <taxon>Bacillota</taxon>
        <taxon>Clostridia</taxon>
        <taxon>Halanaerobiales</taxon>
        <taxon>Halobacteroidaceae</taxon>
        <taxon>Halobacteroides</taxon>
    </lineage>
</organism>
<keyword evidence="2" id="KW-1185">Reference proteome</keyword>
<dbReference type="HOGENOM" id="CLU_879313_0_0_9"/>
<dbReference type="RefSeq" id="WP_015326051.1">
    <property type="nucleotide sequence ID" value="NC_019978.1"/>
</dbReference>